<dbReference type="CDD" id="cd00054">
    <property type="entry name" value="EGF_CA"/>
    <property type="match status" value="2"/>
</dbReference>
<keyword evidence="4" id="KW-0677">Repeat</keyword>
<dbReference type="PROSITE" id="PS01187">
    <property type="entry name" value="EGF_CA"/>
    <property type="match status" value="1"/>
</dbReference>
<dbReference type="AlphaFoldDB" id="A0A437CKA7"/>
<protein>
    <recommendedName>
        <fullName evidence="18">TSP C-terminal domain-containing protein</fullName>
    </recommendedName>
</protein>
<evidence type="ECO:0000313" key="17">
    <source>
        <dbReference type="Proteomes" id="UP000283210"/>
    </source>
</evidence>
<feature type="repeat" description="TSP type-3" evidence="12">
    <location>
        <begin position="572"/>
        <end position="607"/>
    </location>
</feature>
<evidence type="ECO:0000256" key="9">
    <source>
        <dbReference type="ARBA" id="ARBA00056051"/>
    </source>
</evidence>
<evidence type="ECO:0000256" key="10">
    <source>
        <dbReference type="ARBA" id="ARBA00064387"/>
    </source>
</evidence>
<dbReference type="FunFam" id="4.10.1080.10:FF:000001">
    <property type="entry name" value="Thrombospondin 3"/>
    <property type="match status" value="2"/>
</dbReference>
<dbReference type="InterPro" id="IPR001881">
    <property type="entry name" value="EGF-like_Ca-bd_dom"/>
</dbReference>
<reference evidence="16 17" key="1">
    <citation type="submission" date="2018-11" db="EMBL/GenBank/DDBJ databases">
        <authorList>
            <person name="Lopez-Roques C."/>
            <person name="Donnadieu C."/>
            <person name="Bouchez O."/>
            <person name="Klopp C."/>
            <person name="Cabau C."/>
            <person name="Zahm M."/>
        </authorList>
    </citation>
    <scope>NUCLEOTIDE SEQUENCE [LARGE SCALE GENOMIC DNA]</scope>
    <source>
        <strain evidence="16">RS831</strain>
        <tissue evidence="16">Whole body</tissue>
    </source>
</reference>
<dbReference type="Gene3D" id="2.10.25.10">
    <property type="entry name" value="Laminin"/>
    <property type="match status" value="4"/>
</dbReference>
<dbReference type="InterPro" id="IPR003367">
    <property type="entry name" value="Thrombospondin_3-like_rpt"/>
</dbReference>
<evidence type="ECO:0000256" key="12">
    <source>
        <dbReference type="PROSITE-ProRule" id="PRU00634"/>
    </source>
</evidence>
<evidence type="ECO:0000256" key="5">
    <source>
        <dbReference type="ARBA" id="ARBA00022837"/>
    </source>
</evidence>
<dbReference type="FunFam" id="2.10.25.10:FF:000027">
    <property type="entry name" value="Thrombospondin 3"/>
    <property type="match status" value="1"/>
</dbReference>
<comment type="subunit">
    <text evidence="10">Oligomer; disulfide-linked.</text>
</comment>
<dbReference type="PROSITE" id="PS51234">
    <property type="entry name" value="TSP3"/>
    <property type="match status" value="4"/>
</dbReference>
<evidence type="ECO:0000259" key="15">
    <source>
        <dbReference type="PROSITE" id="PS51236"/>
    </source>
</evidence>
<dbReference type="PROSITE" id="PS51236">
    <property type="entry name" value="TSP_CTER"/>
    <property type="match status" value="1"/>
</dbReference>
<dbReference type="InterPro" id="IPR024665">
    <property type="entry name" value="TSP/COMP_CC"/>
</dbReference>
<dbReference type="FunFam" id="2.10.25.10:FF:000170">
    <property type="entry name" value="thrombospondin-3 isoform X1"/>
    <property type="match status" value="1"/>
</dbReference>
<evidence type="ECO:0000313" key="16">
    <source>
        <dbReference type="EMBL" id="RVE63131.1"/>
    </source>
</evidence>
<keyword evidence="3" id="KW-0732">Signal</keyword>
<dbReference type="InterPro" id="IPR013320">
    <property type="entry name" value="ConA-like_dom_sf"/>
</dbReference>
<dbReference type="OMA" id="XVKLYEG"/>
<keyword evidence="17" id="KW-1185">Reference proteome</keyword>
<dbReference type="SUPFAM" id="SSF103647">
    <property type="entry name" value="TSP type-3 repeat"/>
    <property type="match status" value="3"/>
</dbReference>
<dbReference type="InterPro" id="IPR028974">
    <property type="entry name" value="TSP_type-3_rpt"/>
</dbReference>
<dbReference type="Pfam" id="PF11598">
    <property type="entry name" value="COMP"/>
    <property type="match status" value="1"/>
</dbReference>
<accession>A0A437CKA7</accession>
<dbReference type="SMART" id="SM00181">
    <property type="entry name" value="EGF"/>
    <property type="match status" value="4"/>
</dbReference>
<dbReference type="FunFam" id="2.60.120.200:FF:000038">
    <property type="entry name" value="thrombospondin-3 isoform X1"/>
    <property type="match status" value="1"/>
</dbReference>
<dbReference type="GO" id="GO:0007155">
    <property type="term" value="P:cell adhesion"/>
    <property type="evidence" value="ECO:0007669"/>
    <property type="project" value="UniProtKB-KW"/>
</dbReference>
<dbReference type="InterPro" id="IPR017897">
    <property type="entry name" value="Thrombospondin_3_rpt"/>
</dbReference>
<dbReference type="InterPro" id="IPR000742">
    <property type="entry name" value="EGF"/>
</dbReference>
<dbReference type="PANTHER" id="PTHR10199:SF89">
    <property type="entry name" value="THROMBOSPONDIN-3"/>
    <property type="match status" value="1"/>
</dbReference>
<dbReference type="Gene3D" id="1.20.5.10">
    <property type="match status" value="1"/>
</dbReference>
<dbReference type="GO" id="GO:0005576">
    <property type="term" value="C:extracellular region"/>
    <property type="evidence" value="ECO:0007669"/>
    <property type="project" value="InterPro"/>
</dbReference>
<keyword evidence="2 11" id="KW-0245">EGF-like domain</keyword>
<feature type="domain" description="EGF-like" evidence="14">
    <location>
        <begin position="356"/>
        <end position="397"/>
    </location>
</feature>
<comment type="caution">
    <text evidence="11">Lacks conserved residue(s) required for the propagation of feature annotation.</text>
</comment>
<organism evidence="16 17">
    <name type="scientific">Oryzias javanicus</name>
    <name type="common">Javanese ricefish</name>
    <name type="synonym">Aplocheilus javanicus</name>
    <dbReference type="NCBI Taxonomy" id="123683"/>
    <lineage>
        <taxon>Eukaryota</taxon>
        <taxon>Metazoa</taxon>
        <taxon>Chordata</taxon>
        <taxon>Craniata</taxon>
        <taxon>Vertebrata</taxon>
        <taxon>Euteleostomi</taxon>
        <taxon>Actinopterygii</taxon>
        <taxon>Neopterygii</taxon>
        <taxon>Teleostei</taxon>
        <taxon>Neoteleostei</taxon>
        <taxon>Acanthomorphata</taxon>
        <taxon>Ovalentaria</taxon>
        <taxon>Atherinomorphae</taxon>
        <taxon>Beloniformes</taxon>
        <taxon>Adrianichthyidae</taxon>
        <taxon>Oryziinae</taxon>
        <taxon>Oryzias</taxon>
    </lineage>
</organism>
<dbReference type="SUPFAM" id="SSF57196">
    <property type="entry name" value="EGF/Laminin"/>
    <property type="match status" value="2"/>
</dbReference>
<feature type="region of interest" description="Disordered" evidence="13">
    <location>
        <begin position="1"/>
        <end position="76"/>
    </location>
</feature>
<dbReference type="InterPro" id="IPR008859">
    <property type="entry name" value="Thrombospondin_C"/>
</dbReference>
<sequence length="1033" mass="111674">MRSSNPAAHLTVGSGSAGTAPLLPLLPQEPAHPARLSVQSSPPAGSVRVCSRLKDHPRSGPARFLPSQSSGPGSGRVRVCGSRMGWSVPLLLSVMCARLAAGVPDGEDVQVIDVLSLQDAKQSAVAVKKLSDGLSALSDVYVASTFRLPPKLSGVLMGLYSRQDGRKFLEVAVMGKINKVVVRYAKADGKIQTANLQNANLADGRTHSLILRLGGLRRGSMQLELYVDCRLADSSQGLPPLPPLPEEAETVEVRHGQKSYSRLQGSLESLQLALGGSVVKAGALTDCPFQDASGYNSARGEVGSILGDHTKALIGQLIIFNQILGELRQDIREQVKEMALIRNTILECQVCGFHEPRPRCSPNPCFKGVACTDSPQYPGYVCGPCPPGTTGNGTHCSDINECELQPCFSPEACVNTMGGFSCHPCPPGLWGPPLAGTGLDYAKAHHQECVDIDECVDLPDACVANSVCVNSVGSYSCGGCKPGFFGNQTSGCLPRLSCAALAFDPCDVNARCTMERNGEVSCRCNVGWAGNGHTCGEDTDIDGYPDRSLPCMDNHKHCKKDNCVFTPNSGQEDTDNDGVGDQCDEDADDDGIKNVEDNCRLVSNKDQLNSDSDSFGDACDNCPTVPNSDQTDTDNNGQGDACDHDIDGDGIPNVLDNCPKVPNPLQTDRDRDAVGDACDSCPEISNPTQTDVDNDLVGDLCDTNQDRDGDGHQDSRDNCPDIPNSSQLDSDNDGLGDDCDDDDDNDNVHDDYDNCRLIQNPNQKDSDGNGVGDVCENDFDNDAVMDMVDACPESAEVTLTDFRAFQTVILDPEGDTQIDPNWVVLNQGMEIIQTMNSDPGLAIGYTAFNGVDFEGTFHVNTVTDDDYAGFIFGYQDSSSFYVVMWKQMEQVYWQSVPFKAQAEATLQLKAVKSQTGPGGYLRNALWHTGDTPGEVTLLWKDPRQTGWKDKTSYRWQLSHRPQVGYIRVKLFEGKSMVADSGVVVDTSMRGGRLGVFCFSQENIIWSNLRYRCNDTVPEDFKTHRQQFMTHIQV</sequence>
<dbReference type="FunFam" id="2.60.120.200:FF:000002">
    <property type="entry name" value="Thrombospondin 3"/>
    <property type="match status" value="1"/>
</dbReference>
<dbReference type="FunFam" id="1.20.5.10:FF:000001">
    <property type="entry name" value="thrombospondin-3 isoform X2"/>
    <property type="match status" value="1"/>
</dbReference>
<feature type="repeat" description="TSP type-3" evidence="12">
    <location>
        <begin position="764"/>
        <end position="799"/>
    </location>
</feature>
<dbReference type="Gene3D" id="4.10.1080.10">
    <property type="entry name" value="TSP type-3 repeat"/>
    <property type="match status" value="2"/>
</dbReference>
<dbReference type="EMBL" id="CM012452">
    <property type="protein sequence ID" value="RVE63131.1"/>
    <property type="molecule type" value="Genomic_DNA"/>
</dbReference>
<dbReference type="SMART" id="SM00179">
    <property type="entry name" value="EGF_CA"/>
    <property type="match status" value="2"/>
</dbReference>
<dbReference type="InterPro" id="IPR024731">
    <property type="entry name" value="NELL2-like_EGF"/>
</dbReference>
<dbReference type="Pfam" id="PF02412">
    <property type="entry name" value="TSP_3"/>
    <property type="match status" value="5"/>
</dbReference>
<dbReference type="GO" id="GO:0005509">
    <property type="term" value="F:calcium ion binding"/>
    <property type="evidence" value="ECO:0007669"/>
    <property type="project" value="UniProtKB-UniRule"/>
</dbReference>
<dbReference type="Pfam" id="PF12947">
    <property type="entry name" value="EGF_3"/>
    <property type="match status" value="1"/>
</dbReference>
<evidence type="ECO:0000256" key="7">
    <source>
        <dbReference type="ARBA" id="ARBA00023157"/>
    </source>
</evidence>
<dbReference type="Gene3D" id="2.60.120.200">
    <property type="match status" value="2"/>
</dbReference>
<evidence type="ECO:0000256" key="2">
    <source>
        <dbReference type="ARBA" id="ARBA00022536"/>
    </source>
</evidence>
<evidence type="ECO:0000256" key="4">
    <source>
        <dbReference type="ARBA" id="ARBA00022737"/>
    </source>
</evidence>
<evidence type="ECO:0000256" key="8">
    <source>
        <dbReference type="ARBA" id="ARBA00023180"/>
    </source>
</evidence>
<dbReference type="InterPro" id="IPR049883">
    <property type="entry name" value="NOTCH1_EGF-like"/>
</dbReference>
<dbReference type="SMART" id="SM00210">
    <property type="entry name" value="TSPN"/>
    <property type="match status" value="1"/>
</dbReference>
<proteinExistence type="inferred from homology"/>
<feature type="repeat" description="TSP type-3" evidence="12">
    <location>
        <begin position="631"/>
        <end position="666"/>
    </location>
</feature>
<keyword evidence="5 12" id="KW-0106">Calcium</keyword>
<keyword evidence="8" id="KW-0325">Glycoprotein</keyword>
<evidence type="ECO:0000256" key="3">
    <source>
        <dbReference type="ARBA" id="ARBA00022729"/>
    </source>
</evidence>
<comment type="function">
    <text evidence="9">Adhesive glycoprotein that mediates cell-to-cell and cell-to-matrix interactions. Can bind to fibrinogen, fibronectin, laminin and type V collagen.</text>
</comment>
<feature type="compositionally biased region" description="Polar residues" evidence="13">
    <location>
        <begin position="626"/>
        <end position="638"/>
    </location>
</feature>
<feature type="domain" description="TSP C-terminal" evidence="15">
    <location>
        <begin position="803"/>
        <end position="1017"/>
    </location>
</feature>
<feature type="compositionally biased region" description="Acidic residues" evidence="13">
    <location>
        <begin position="730"/>
        <end position="745"/>
    </location>
</feature>
<dbReference type="PROSITE" id="PS50026">
    <property type="entry name" value="EGF_3"/>
    <property type="match status" value="2"/>
</dbReference>
<dbReference type="InterPro" id="IPR018097">
    <property type="entry name" value="EGF_Ca-bd_CS"/>
</dbReference>
<dbReference type="SUPFAM" id="SSF58006">
    <property type="entry name" value="Assembly domain of cartilage oligomeric matrix protein"/>
    <property type="match status" value="1"/>
</dbReference>
<feature type="domain" description="EGF-like" evidence="14">
    <location>
        <begin position="494"/>
        <end position="536"/>
    </location>
</feature>
<dbReference type="FunFam" id="2.10.25.10:FF:000025">
    <property type="entry name" value="Thrombospondin 3"/>
    <property type="match status" value="1"/>
</dbReference>
<keyword evidence="7 11" id="KW-1015">Disulfide bond</keyword>
<keyword evidence="6" id="KW-0130">Cell adhesion</keyword>
<feature type="disulfide bond" evidence="11">
    <location>
        <begin position="365"/>
        <end position="382"/>
    </location>
</feature>
<dbReference type="PANTHER" id="PTHR10199">
    <property type="entry name" value="THROMBOSPONDIN"/>
    <property type="match status" value="1"/>
</dbReference>
<dbReference type="InterPro" id="IPR046970">
    <property type="entry name" value="TSP/COMP_CC_sf"/>
</dbReference>
<dbReference type="FunFam" id="4.10.1080.10:FF:000004">
    <property type="entry name" value="Cartilage oligomeric matrix protein"/>
    <property type="match status" value="1"/>
</dbReference>
<dbReference type="InterPro" id="IPR048287">
    <property type="entry name" value="TSPN-like_N"/>
</dbReference>
<name>A0A437CKA7_ORYJA</name>
<dbReference type="PROSITE" id="PS01186">
    <property type="entry name" value="EGF_2"/>
    <property type="match status" value="1"/>
</dbReference>
<feature type="repeat" description="TSP type-3" evidence="12">
    <location>
        <begin position="728"/>
        <end position="763"/>
    </location>
</feature>
<evidence type="ECO:0000256" key="11">
    <source>
        <dbReference type="PROSITE-ProRule" id="PRU00076"/>
    </source>
</evidence>
<evidence type="ECO:0008006" key="18">
    <source>
        <dbReference type="Google" id="ProtNLM"/>
    </source>
</evidence>
<dbReference type="Pfam" id="PF05735">
    <property type="entry name" value="TSP_C"/>
    <property type="match status" value="1"/>
</dbReference>
<comment type="similarity">
    <text evidence="1">Belongs to the thrombospondin family.</text>
</comment>
<evidence type="ECO:0000256" key="6">
    <source>
        <dbReference type="ARBA" id="ARBA00022889"/>
    </source>
</evidence>
<dbReference type="OrthoDB" id="14563at2759"/>
<gene>
    <name evidence="16" type="ORF">OJAV_G00164530</name>
</gene>
<evidence type="ECO:0000256" key="13">
    <source>
        <dbReference type="SAM" id="MobiDB-lite"/>
    </source>
</evidence>
<dbReference type="SUPFAM" id="SSF49899">
    <property type="entry name" value="Concanavalin A-like lectins/glucanases"/>
    <property type="match status" value="2"/>
</dbReference>
<reference evidence="16 17" key="2">
    <citation type="submission" date="2019-01" db="EMBL/GenBank/DDBJ databases">
        <title>A chromosome length genome reference of the Java medaka (oryzias javanicus).</title>
        <authorList>
            <person name="Herpin A."/>
            <person name="Takehana Y."/>
            <person name="Naruse K."/>
            <person name="Ansai S."/>
            <person name="Kawaguchi M."/>
        </authorList>
    </citation>
    <scope>NUCLEOTIDE SEQUENCE [LARGE SCALE GENOMIC DNA]</scope>
    <source>
        <strain evidence="16">RS831</strain>
        <tissue evidence="16">Whole body</tissue>
    </source>
</reference>
<evidence type="ECO:0000259" key="14">
    <source>
        <dbReference type="PROSITE" id="PS50026"/>
    </source>
</evidence>
<dbReference type="Pfam" id="PF07645">
    <property type="entry name" value="EGF_CA"/>
    <property type="match status" value="2"/>
</dbReference>
<feature type="compositionally biased region" description="Basic and acidic residues" evidence="13">
    <location>
        <begin position="704"/>
        <end position="719"/>
    </location>
</feature>
<feature type="region of interest" description="Disordered" evidence="13">
    <location>
        <begin position="626"/>
        <end position="774"/>
    </location>
</feature>
<dbReference type="Proteomes" id="UP000283210">
    <property type="component" value="Chromosome 16"/>
</dbReference>
<evidence type="ECO:0000256" key="1">
    <source>
        <dbReference type="ARBA" id="ARBA00009456"/>
    </source>
</evidence>